<evidence type="ECO:0000259" key="7">
    <source>
        <dbReference type="PROSITE" id="PS50198"/>
    </source>
</evidence>
<evidence type="ECO:0000256" key="5">
    <source>
        <dbReference type="ARBA" id="ARBA00023235"/>
    </source>
</evidence>
<dbReference type="PANTHER" id="PTHR47245:SF1">
    <property type="entry name" value="FOLDASE PROTEIN PRSA"/>
    <property type="match status" value="1"/>
</dbReference>
<dbReference type="InterPro" id="IPR050245">
    <property type="entry name" value="PrsA_foldase"/>
</dbReference>
<name>A0ABX8RF37_9CLOT</name>
<comment type="catalytic activity">
    <reaction evidence="1">
        <text>[protein]-peptidylproline (omega=180) = [protein]-peptidylproline (omega=0)</text>
        <dbReference type="Rhea" id="RHEA:16237"/>
        <dbReference type="Rhea" id="RHEA-COMP:10747"/>
        <dbReference type="Rhea" id="RHEA-COMP:10748"/>
        <dbReference type="ChEBI" id="CHEBI:83833"/>
        <dbReference type="ChEBI" id="CHEBI:83834"/>
        <dbReference type="EC" id="5.2.1.8"/>
    </reaction>
</comment>
<evidence type="ECO:0000256" key="4">
    <source>
        <dbReference type="ARBA" id="ARBA00023110"/>
    </source>
</evidence>
<dbReference type="PROSITE" id="PS50198">
    <property type="entry name" value="PPIC_PPIASE_2"/>
    <property type="match status" value="1"/>
</dbReference>
<dbReference type="EC" id="5.2.1.8" evidence="2"/>
<gene>
    <name evidence="8" type="ORF">KVH43_05915</name>
</gene>
<organism evidence="8 9">
    <name type="scientific">Crassaminicella indica</name>
    <dbReference type="NCBI Taxonomy" id="2855394"/>
    <lineage>
        <taxon>Bacteria</taxon>
        <taxon>Bacillati</taxon>
        <taxon>Bacillota</taxon>
        <taxon>Clostridia</taxon>
        <taxon>Eubacteriales</taxon>
        <taxon>Clostridiaceae</taxon>
        <taxon>Crassaminicella</taxon>
    </lineage>
</organism>
<evidence type="ECO:0000256" key="1">
    <source>
        <dbReference type="ARBA" id="ARBA00000971"/>
    </source>
</evidence>
<evidence type="ECO:0000256" key="3">
    <source>
        <dbReference type="ARBA" id="ARBA00022729"/>
    </source>
</evidence>
<dbReference type="InterPro" id="IPR023058">
    <property type="entry name" value="PPIase_PpiC_CS"/>
</dbReference>
<dbReference type="GO" id="GO:0003755">
    <property type="term" value="F:peptidyl-prolyl cis-trans isomerase activity"/>
    <property type="evidence" value="ECO:0007669"/>
    <property type="project" value="UniProtKB-EC"/>
</dbReference>
<evidence type="ECO:0000256" key="2">
    <source>
        <dbReference type="ARBA" id="ARBA00013194"/>
    </source>
</evidence>
<accession>A0ABX8RF37</accession>
<feature type="domain" description="PpiC" evidence="7">
    <location>
        <begin position="65"/>
        <end position="154"/>
    </location>
</feature>
<sequence length="199" mass="23185">MKGQEGAENFFKELKEEGIDESFWKSQIKRDLYVGKFQEKTVKALALTDEKLKKYYDEHKEEYKDIQVRASHILVDQEEKAKELLKRVKNGEDFAKLAKENSKCSSSKKGGDLGYFGRGKMLPEFEKAAFSLKVGEISDIVKTEYGYHIIKVTDRKEEMIKFEDIKEYIRGVMVQSAIKNKMDQVKASFKIEKFLENIQ</sequence>
<evidence type="ECO:0000313" key="8">
    <source>
        <dbReference type="EMBL" id="QXM07406.1"/>
    </source>
</evidence>
<dbReference type="InterPro" id="IPR000297">
    <property type="entry name" value="PPIase_PpiC"/>
</dbReference>
<dbReference type="Pfam" id="PF13616">
    <property type="entry name" value="Rotamase_3"/>
    <property type="match status" value="1"/>
</dbReference>
<evidence type="ECO:0000256" key="6">
    <source>
        <dbReference type="PROSITE-ProRule" id="PRU00278"/>
    </source>
</evidence>
<keyword evidence="5 6" id="KW-0413">Isomerase</keyword>
<keyword evidence="3" id="KW-0732">Signal</keyword>
<dbReference type="PANTHER" id="PTHR47245">
    <property type="entry name" value="PEPTIDYLPROLYL ISOMERASE"/>
    <property type="match status" value="1"/>
</dbReference>
<keyword evidence="9" id="KW-1185">Reference proteome</keyword>
<dbReference type="EMBL" id="CP078093">
    <property type="protein sequence ID" value="QXM07406.1"/>
    <property type="molecule type" value="Genomic_DNA"/>
</dbReference>
<dbReference type="PROSITE" id="PS01096">
    <property type="entry name" value="PPIC_PPIASE_1"/>
    <property type="match status" value="1"/>
</dbReference>
<evidence type="ECO:0000313" key="9">
    <source>
        <dbReference type="Proteomes" id="UP000886818"/>
    </source>
</evidence>
<reference evidence="8" key="1">
    <citation type="submission" date="2021-07" db="EMBL/GenBank/DDBJ databases">
        <title>Complete genome sequence of Crassaminicella sp. 143-21, isolated from a deep-sea hydrothermal vent.</title>
        <authorList>
            <person name="Li X."/>
        </authorList>
    </citation>
    <scope>NUCLEOTIDE SEQUENCE</scope>
    <source>
        <strain evidence="8">143-21</strain>
    </source>
</reference>
<proteinExistence type="predicted"/>
<protein>
    <recommendedName>
        <fullName evidence="2">peptidylprolyl isomerase</fullName>
        <ecNumber evidence="2">5.2.1.8</ecNumber>
    </recommendedName>
</protein>
<keyword evidence="4 6" id="KW-0697">Rotamase</keyword>
<dbReference type="Proteomes" id="UP000886818">
    <property type="component" value="Chromosome"/>
</dbReference>